<keyword evidence="1" id="KW-0812">Transmembrane</keyword>
<feature type="transmembrane region" description="Helical" evidence="1">
    <location>
        <begin position="253"/>
        <end position="272"/>
    </location>
</feature>
<reference evidence="2 3" key="1">
    <citation type="submission" date="2018-04" db="EMBL/GenBank/DDBJ databases">
        <title>Pararhodobacter oceanense sp. nov., isolated from marine intertidal sediment.</title>
        <authorList>
            <person name="Wang X.-L."/>
            <person name="Du Z.-J."/>
        </authorList>
    </citation>
    <scope>NUCLEOTIDE SEQUENCE [LARGE SCALE GENOMIC DNA]</scope>
    <source>
        <strain evidence="2 3">AM505</strain>
    </source>
</reference>
<keyword evidence="1" id="KW-0472">Membrane</keyword>
<dbReference type="AlphaFoldDB" id="A0A2T8HXW6"/>
<comment type="caution">
    <text evidence="2">The sequence shown here is derived from an EMBL/GenBank/DDBJ whole genome shotgun (WGS) entry which is preliminary data.</text>
</comment>
<dbReference type="EMBL" id="QDKM01000001">
    <property type="protein sequence ID" value="PVH30261.1"/>
    <property type="molecule type" value="Genomic_DNA"/>
</dbReference>
<dbReference type="Proteomes" id="UP000245911">
    <property type="component" value="Unassembled WGS sequence"/>
</dbReference>
<feature type="transmembrane region" description="Helical" evidence="1">
    <location>
        <begin position="55"/>
        <end position="79"/>
    </location>
</feature>
<sequence length="277" mass="28518">MTGLFTPILAGAGAEFRIALRNRWVVIAVGVMALFATVLSATGSAPTGELGADRLSVTVASLTSLAVYLVPLVALLMSFDAVAGELERGTLSLVLTYPLARVELLLGKFLAHLLILALALAVGYAIAAGAALWADPRAAAGLPALWRLFWTSELLGATFIAIGYALSALARRPGAAAGLVIGLWLALIVLYDLGLLAAVVADSGGRFTTQVFPWMLIGNPADAFRLYNLAASEATAAAAGIGGAANAIPMSHALISILLWPLAALGFATLAFRKVIP</sequence>
<dbReference type="RefSeq" id="WP_116556669.1">
    <property type="nucleotide sequence ID" value="NZ_JBLWYE010000015.1"/>
</dbReference>
<evidence type="ECO:0000313" key="3">
    <source>
        <dbReference type="Proteomes" id="UP000245911"/>
    </source>
</evidence>
<dbReference type="PANTHER" id="PTHR43471">
    <property type="entry name" value="ABC TRANSPORTER PERMEASE"/>
    <property type="match status" value="1"/>
</dbReference>
<dbReference type="GO" id="GO:0005886">
    <property type="term" value="C:plasma membrane"/>
    <property type="evidence" value="ECO:0007669"/>
    <property type="project" value="UniProtKB-SubCell"/>
</dbReference>
<keyword evidence="3" id="KW-1185">Reference proteome</keyword>
<keyword evidence="1" id="KW-1133">Transmembrane helix</keyword>
<feature type="transmembrane region" description="Helical" evidence="1">
    <location>
        <begin position="145"/>
        <end position="166"/>
    </location>
</feature>
<evidence type="ECO:0008006" key="4">
    <source>
        <dbReference type="Google" id="ProtNLM"/>
    </source>
</evidence>
<evidence type="ECO:0000256" key="1">
    <source>
        <dbReference type="SAM" id="Phobius"/>
    </source>
</evidence>
<feature type="transmembrane region" description="Helical" evidence="1">
    <location>
        <begin position="178"/>
        <end position="201"/>
    </location>
</feature>
<name>A0A2T8HXW6_9RHOB</name>
<dbReference type="GO" id="GO:0140359">
    <property type="term" value="F:ABC-type transporter activity"/>
    <property type="evidence" value="ECO:0007669"/>
    <property type="project" value="InterPro"/>
</dbReference>
<feature type="transmembrane region" description="Helical" evidence="1">
    <location>
        <begin position="24"/>
        <end position="43"/>
    </location>
</feature>
<dbReference type="OrthoDB" id="9805862at2"/>
<feature type="transmembrane region" description="Helical" evidence="1">
    <location>
        <begin position="109"/>
        <end position="133"/>
    </location>
</feature>
<evidence type="ECO:0000313" key="2">
    <source>
        <dbReference type="EMBL" id="PVH30261.1"/>
    </source>
</evidence>
<organism evidence="2 3">
    <name type="scientific">Pararhodobacter oceanensis</name>
    <dbReference type="NCBI Taxonomy" id="2172121"/>
    <lineage>
        <taxon>Bacteria</taxon>
        <taxon>Pseudomonadati</taxon>
        <taxon>Pseudomonadota</taxon>
        <taxon>Alphaproteobacteria</taxon>
        <taxon>Rhodobacterales</taxon>
        <taxon>Paracoccaceae</taxon>
        <taxon>Pararhodobacter</taxon>
    </lineage>
</organism>
<dbReference type="PANTHER" id="PTHR43471:SF1">
    <property type="entry name" value="ABC TRANSPORTER PERMEASE PROTEIN NOSY-RELATED"/>
    <property type="match status" value="1"/>
</dbReference>
<dbReference type="Pfam" id="PF12679">
    <property type="entry name" value="ABC2_membrane_2"/>
    <property type="match status" value="1"/>
</dbReference>
<proteinExistence type="predicted"/>
<gene>
    <name evidence="2" type="ORF">DDE20_01485</name>
</gene>
<accession>A0A2T8HXW6</accession>
<protein>
    <recommendedName>
        <fullName evidence="4">ABC transporter permease</fullName>
    </recommendedName>
</protein>